<accession>A0A934WT03</accession>
<keyword evidence="2" id="KW-1185">Reference proteome</keyword>
<dbReference type="AlphaFoldDB" id="A0A934WT03"/>
<dbReference type="EMBL" id="JAEQMG010000130">
    <property type="protein sequence ID" value="MBK6089390.1"/>
    <property type="molecule type" value="Genomic_DNA"/>
</dbReference>
<protein>
    <recommendedName>
        <fullName evidence="3">IS66 family insertion sequence element accessory protein TnpB</fullName>
    </recommendedName>
</protein>
<evidence type="ECO:0000313" key="1">
    <source>
        <dbReference type="EMBL" id="MBK6089390.1"/>
    </source>
</evidence>
<name>A0A934WT03_9FIRM</name>
<organism evidence="1 2">
    <name type="scientific">Ruminococcus difficilis</name>
    <dbReference type="NCBI Taxonomy" id="2763069"/>
    <lineage>
        <taxon>Bacteria</taxon>
        <taxon>Bacillati</taxon>
        <taxon>Bacillota</taxon>
        <taxon>Clostridia</taxon>
        <taxon>Eubacteriales</taxon>
        <taxon>Oscillospiraceae</taxon>
        <taxon>Ruminococcus</taxon>
    </lineage>
</organism>
<sequence>MNKIMEIRKQVRLSQWNEMVREREDSGLSIREFCAGKSISPKTYYYRLRKLREAAIETSAPEIVQVDIPELFNPGGIVIRTNAATIEITGNANPETVRAAVSFLRQP</sequence>
<evidence type="ECO:0000313" key="2">
    <source>
        <dbReference type="Proteomes" id="UP000633365"/>
    </source>
</evidence>
<reference evidence="1" key="1">
    <citation type="submission" date="2021-01" db="EMBL/GenBank/DDBJ databases">
        <title>Genome public.</title>
        <authorList>
            <person name="Liu C."/>
            <person name="Sun Q."/>
        </authorList>
    </citation>
    <scope>NUCLEOTIDE SEQUENCE</scope>
    <source>
        <strain evidence="1">M6</strain>
    </source>
</reference>
<evidence type="ECO:0008006" key="3">
    <source>
        <dbReference type="Google" id="ProtNLM"/>
    </source>
</evidence>
<dbReference type="NCBIfam" id="NF047593">
    <property type="entry name" value="IS66_ISAeme5_TnpA"/>
    <property type="match status" value="1"/>
</dbReference>
<dbReference type="Proteomes" id="UP000633365">
    <property type="component" value="Unassembled WGS sequence"/>
</dbReference>
<proteinExistence type="predicted"/>
<gene>
    <name evidence="1" type="ORF">JKK62_12185</name>
</gene>
<comment type="caution">
    <text evidence="1">The sequence shown here is derived from an EMBL/GenBank/DDBJ whole genome shotgun (WGS) entry which is preliminary data.</text>
</comment>